<protein>
    <submittedName>
        <fullName evidence="7">SulP family inorganic anion transporter</fullName>
    </submittedName>
</protein>
<evidence type="ECO:0000256" key="4">
    <source>
        <dbReference type="ARBA" id="ARBA00023136"/>
    </source>
</evidence>
<name>A0ABV7UGN4_9HYPH</name>
<keyword evidence="8" id="KW-1185">Reference proteome</keyword>
<dbReference type="InterPro" id="IPR036513">
    <property type="entry name" value="STAS_dom_sf"/>
</dbReference>
<dbReference type="EMBL" id="JBHRYC010000040">
    <property type="protein sequence ID" value="MFC3637595.1"/>
    <property type="molecule type" value="Genomic_DNA"/>
</dbReference>
<keyword evidence="4 5" id="KW-0472">Membrane</keyword>
<gene>
    <name evidence="7" type="ORF">ACFONL_09430</name>
</gene>
<feature type="transmembrane region" description="Helical" evidence="5">
    <location>
        <begin position="131"/>
        <end position="150"/>
    </location>
</feature>
<evidence type="ECO:0000313" key="8">
    <source>
        <dbReference type="Proteomes" id="UP001595704"/>
    </source>
</evidence>
<feature type="transmembrane region" description="Helical" evidence="5">
    <location>
        <begin position="99"/>
        <end position="119"/>
    </location>
</feature>
<feature type="transmembrane region" description="Helical" evidence="5">
    <location>
        <begin position="251"/>
        <end position="270"/>
    </location>
</feature>
<evidence type="ECO:0000256" key="5">
    <source>
        <dbReference type="SAM" id="Phobius"/>
    </source>
</evidence>
<dbReference type="PANTHER" id="PTHR11814">
    <property type="entry name" value="SULFATE TRANSPORTER"/>
    <property type="match status" value="1"/>
</dbReference>
<dbReference type="SUPFAM" id="SSF52091">
    <property type="entry name" value="SpoIIaa-like"/>
    <property type="match status" value="1"/>
</dbReference>
<sequence length="572" mass="59808">MTRMLAVARGLLPYKPEWLRLDLTSGFAIAAVSIPSAIAYPAIAGLPAETGLYACILSLVGYALFGPSRKLVVGPDAATMTVLAATLATLPLANMADRVAAAAALALIVGVFCIIARWLRLGVVASFLSRPILIGFISGISISILVGQISRFTGVRIESDGLVAPVLEIIRKAGDIHWLSVMFGAGMFALLVVAARLRSPVPGPVIVVLVAVVASALFDLEHRGMKVIGSLPGGLPAPALPSITSLPLRELLLGAAAIWLVGVSSGLVAARSFGAKDGFSVDADRELTGLGAANIFAGTFSGFPVTISDSRTAINLATGGRSQLAGLIAAITLTVLLLFLNDALRVLPNAALGAILAFAALSLIDLQGLRETWRISRMEFGFALISMWGAISLGVLSGVVIAIAGTLLYVLLKEMRPRDALLGRVPGRPGFYKLHRAGDAAPPDGMILFMVQGSILFFNADYIRARLDSVASAAPPGTRRFVFDAGAIAQIDSTAATMLLQWRVDLRAAGMTLAIAELHKEPKEILERAGFFDGPEATVAFDDLEDAVRGLDPAPTAFRQPEGVARAPTPPG</sequence>
<keyword evidence="2 5" id="KW-0812">Transmembrane</keyword>
<dbReference type="PROSITE" id="PS50801">
    <property type="entry name" value="STAS"/>
    <property type="match status" value="1"/>
</dbReference>
<evidence type="ECO:0000256" key="2">
    <source>
        <dbReference type="ARBA" id="ARBA00022692"/>
    </source>
</evidence>
<dbReference type="InterPro" id="IPR001902">
    <property type="entry name" value="SLC26A/SulP_fam"/>
</dbReference>
<reference evidence="8" key="1">
    <citation type="journal article" date="2019" name="Int. J. Syst. Evol. Microbiol.">
        <title>The Global Catalogue of Microorganisms (GCM) 10K type strain sequencing project: providing services to taxonomists for standard genome sequencing and annotation.</title>
        <authorList>
            <consortium name="The Broad Institute Genomics Platform"/>
            <consortium name="The Broad Institute Genome Sequencing Center for Infectious Disease"/>
            <person name="Wu L."/>
            <person name="Ma J."/>
        </authorList>
    </citation>
    <scope>NUCLEOTIDE SEQUENCE [LARGE SCALE GENOMIC DNA]</scope>
    <source>
        <strain evidence="8">KCTC 42282</strain>
    </source>
</reference>
<accession>A0ABV7UGN4</accession>
<dbReference type="Pfam" id="PF00916">
    <property type="entry name" value="Sulfate_transp"/>
    <property type="match status" value="1"/>
</dbReference>
<comment type="subcellular location">
    <subcellularLocation>
        <location evidence="1">Membrane</location>
        <topology evidence="1">Multi-pass membrane protein</topology>
    </subcellularLocation>
</comment>
<dbReference type="InterPro" id="IPR002645">
    <property type="entry name" value="STAS_dom"/>
</dbReference>
<feature type="transmembrane region" description="Helical" evidence="5">
    <location>
        <begin position="176"/>
        <end position="194"/>
    </location>
</feature>
<evidence type="ECO:0000256" key="1">
    <source>
        <dbReference type="ARBA" id="ARBA00004141"/>
    </source>
</evidence>
<feature type="transmembrane region" description="Helical" evidence="5">
    <location>
        <begin position="387"/>
        <end position="412"/>
    </location>
</feature>
<feature type="transmembrane region" description="Helical" evidence="5">
    <location>
        <begin position="201"/>
        <end position="218"/>
    </location>
</feature>
<feature type="transmembrane region" description="Helical" evidence="5">
    <location>
        <begin position="46"/>
        <end position="65"/>
    </location>
</feature>
<evidence type="ECO:0000256" key="3">
    <source>
        <dbReference type="ARBA" id="ARBA00022989"/>
    </source>
</evidence>
<feature type="domain" description="STAS" evidence="6">
    <location>
        <begin position="436"/>
        <end position="551"/>
    </location>
</feature>
<feature type="transmembrane region" description="Helical" evidence="5">
    <location>
        <begin position="346"/>
        <end position="366"/>
    </location>
</feature>
<evidence type="ECO:0000313" key="7">
    <source>
        <dbReference type="EMBL" id="MFC3637595.1"/>
    </source>
</evidence>
<proteinExistence type="predicted"/>
<comment type="caution">
    <text evidence="7">The sequence shown here is derived from an EMBL/GenBank/DDBJ whole genome shotgun (WGS) entry which is preliminary data.</text>
</comment>
<keyword evidence="3 5" id="KW-1133">Transmembrane helix</keyword>
<feature type="transmembrane region" description="Helical" evidence="5">
    <location>
        <begin position="21"/>
        <end position="40"/>
    </location>
</feature>
<evidence type="ECO:0000259" key="6">
    <source>
        <dbReference type="PROSITE" id="PS50801"/>
    </source>
</evidence>
<feature type="transmembrane region" description="Helical" evidence="5">
    <location>
        <begin position="324"/>
        <end position="340"/>
    </location>
</feature>
<feature type="transmembrane region" description="Helical" evidence="5">
    <location>
        <begin position="77"/>
        <end position="93"/>
    </location>
</feature>
<dbReference type="RefSeq" id="WP_191320533.1">
    <property type="nucleotide sequence ID" value="NZ_BNCG01000019.1"/>
</dbReference>
<dbReference type="Gene3D" id="3.30.750.24">
    <property type="entry name" value="STAS domain"/>
    <property type="match status" value="1"/>
</dbReference>
<dbReference type="Pfam" id="PF01740">
    <property type="entry name" value="STAS"/>
    <property type="match status" value="1"/>
</dbReference>
<dbReference type="Proteomes" id="UP001595704">
    <property type="component" value="Unassembled WGS sequence"/>
</dbReference>
<dbReference type="CDD" id="cd07042">
    <property type="entry name" value="STAS_SulP_like_sulfate_transporter"/>
    <property type="match status" value="1"/>
</dbReference>
<organism evidence="7 8">
    <name type="scientific">Camelimonas fluminis</name>
    <dbReference type="NCBI Taxonomy" id="1576911"/>
    <lineage>
        <taxon>Bacteria</taxon>
        <taxon>Pseudomonadati</taxon>
        <taxon>Pseudomonadota</taxon>
        <taxon>Alphaproteobacteria</taxon>
        <taxon>Hyphomicrobiales</taxon>
        <taxon>Chelatococcaceae</taxon>
        <taxon>Camelimonas</taxon>
    </lineage>
</organism>
<dbReference type="InterPro" id="IPR011547">
    <property type="entry name" value="SLC26A/SulP_dom"/>
</dbReference>